<dbReference type="InterPro" id="IPR027417">
    <property type="entry name" value="P-loop_NTPase"/>
</dbReference>
<evidence type="ECO:0000256" key="2">
    <source>
        <dbReference type="ARBA" id="ARBA00022448"/>
    </source>
</evidence>
<accession>A0A1G2DXM0</accession>
<dbReference type="Gene3D" id="3.40.50.300">
    <property type="entry name" value="P-loop containing nucleotide triphosphate hydrolases"/>
    <property type="match status" value="1"/>
</dbReference>
<dbReference type="InterPro" id="IPR017911">
    <property type="entry name" value="MacB-like_ATP-bd"/>
</dbReference>
<proteinExistence type="inferred from homology"/>
<evidence type="ECO:0000256" key="1">
    <source>
        <dbReference type="ARBA" id="ARBA00005417"/>
    </source>
</evidence>
<evidence type="ECO:0000313" key="6">
    <source>
        <dbReference type="EMBL" id="OGZ18273.1"/>
    </source>
</evidence>
<comment type="caution">
    <text evidence="6">The sequence shown here is derived from an EMBL/GenBank/DDBJ whole genome shotgun (WGS) entry which is preliminary data.</text>
</comment>
<evidence type="ECO:0000259" key="5">
    <source>
        <dbReference type="PROSITE" id="PS50893"/>
    </source>
</evidence>
<dbReference type="Pfam" id="PF00005">
    <property type="entry name" value="ABC_tran"/>
    <property type="match status" value="1"/>
</dbReference>
<keyword evidence="2" id="KW-0813">Transport</keyword>
<dbReference type="EMBL" id="MHLU01000100">
    <property type="protein sequence ID" value="OGZ18273.1"/>
    <property type="molecule type" value="Genomic_DNA"/>
</dbReference>
<evidence type="ECO:0000256" key="3">
    <source>
        <dbReference type="ARBA" id="ARBA00022741"/>
    </source>
</evidence>
<dbReference type="GO" id="GO:0022857">
    <property type="term" value="F:transmembrane transporter activity"/>
    <property type="evidence" value="ECO:0007669"/>
    <property type="project" value="UniProtKB-ARBA"/>
</dbReference>
<dbReference type="SMART" id="SM00382">
    <property type="entry name" value="AAA"/>
    <property type="match status" value="1"/>
</dbReference>
<evidence type="ECO:0000256" key="4">
    <source>
        <dbReference type="ARBA" id="ARBA00022840"/>
    </source>
</evidence>
<reference evidence="6 7" key="1">
    <citation type="journal article" date="2016" name="Nat. Commun.">
        <title>Thousands of microbial genomes shed light on interconnected biogeochemical processes in an aquifer system.</title>
        <authorList>
            <person name="Anantharaman K."/>
            <person name="Brown C.T."/>
            <person name="Hug L.A."/>
            <person name="Sharon I."/>
            <person name="Castelle C.J."/>
            <person name="Probst A.J."/>
            <person name="Thomas B.C."/>
            <person name="Singh A."/>
            <person name="Wilkins M.J."/>
            <person name="Karaoz U."/>
            <person name="Brodie E.L."/>
            <person name="Williams K.H."/>
            <person name="Hubbard S.S."/>
            <person name="Banfield J.F."/>
        </authorList>
    </citation>
    <scope>NUCLEOTIDE SEQUENCE [LARGE SCALE GENOMIC DNA]</scope>
</reference>
<dbReference type="FunFam" id="3.40.50.300:FF:000032">
    <property type="entry name" value="Export ABC transporter ATP-binding protein"/>
    <property type="match status" value="1"/>
</dbReference>
<dbReference type="PANTHER" id="PTHR42798:SF2">
    <property type="entry name" value="ABC TRANSPORTER ATP-BINDING PROTEIN MG467-RELATED"/>
    <property type="match status" value="1"/>
</dbReference>
<protein>
    <submittedName>
        <fullName evidence="6">ABC transporter</fullName>
    </submittedName>
</protein>
<dbReference type="PANTHER" id="PTHR42798">
    <property type="entry name" value="LIPOPROTEIN-RELEASING SYSTEM ATP-BINDING PROTEIN LOLD"/>
    <property type="match status" value="1"/>
</dbReference>
<feature type="domain" description="ABC transporter" evidence="5">
    <location>
        <begin position="5"/>
        <end position="225"/>
    </location>
</feature>
<dbReference type="GO" id="GO:0098796">
    <property type="term" value="C:membrane protein complex"/>
    <property type="evidence" value="ECO:0007669"/>
    <property type="project" value="UniProtKB-ARBA"/>
</dbReference>
<gene>
    <name evidence="6" type="ORF">A2494_01640</name>
</gene>
<keyword evidence="4" id="KW-0067">ATP-binding</keyword>
<dbReference type="GO" id="GO:0005524">
    <property type="term" value="F:ATP binding"/>
    <property type="evidence" value="ECO:0007669"/>
    <property type="project" value="UniProtKB-KW"/>
</dbReference>
<dbReference type="AlphaFoldDB" id="A0A1G2DXM0"/>
<name>A0A1G2DXM0_9BACT</name>
<dbReference type="SUPFAM" id="SSF52540">
    <property type="entry name" value="P-loop containing nucleoside triphosphate hydrolases"/>
    <property type="match status" value="1"/>
</dbReference>
<sequence>MPIIIDAINVVKAYGEGELQHTVLKNISLQIEEGEFVAIMGRSGAGKSTLMYQLSLLDRPTEGEIILDGVYANTLEEDERTRFRLHNLGYVFQDYALMPELTALENVAVPLLMQGKSKKEAYEKATVALDSVSLAERLMNLPSQLSGGEQQRVSIARSIAHGPKILFADEPTANLDSETSRQVLGIFRELNDKGQTIVMVTHEKEFGLLADRIITVQDGNIVSYR</sequence>
<dbReference type="InterPro" id="IPR003439">
    <property type="entry name" value="ABC_transporter-like_ATP-bd"/>
</dbReference>
<dbReference type="InterPro" id="IPR003593">
    <property type="entry name" value="AAA+_ATPase"/>
</dbReference>
<keyword evidence="3" id="KW-0547">Nucleotide-binding</keyword>
<dbReference type="InterPro" id="IPR017871">
    <property type="entry name" value="ABC_transporter-like_CS"/>
</dbReference>
<evidence type="ECO:0000313" key="7">
    <source>
        <dbReference type="Proteomes" id="UP000178106"/>
    </source>
</evidence>
<dbReference type="GO" id="GO:0016887">
    <property type="term" value="F:ATP hydrolysis activity"/>
    <property type="evidence" value="ECO:0007669"/>
    <property type="project" value="InterPro"/>
</dbReference>
<dbReference type="Proteomes" id="UP000178106">
    <property type="component" value="Unassembled WGS sequence"/>
</dbReference>
<organism evidence="6 7">
    <name type="scientific">Candidatus Lloydbacteria bacterium RIFOXYC12_FULL_46_25</name>
    <dbReference type="NCBI Taxonomy" id="1798670"/>
    <lineage>
        <taxon>Bacteria</taxon>
        <taxon>Candidatus Lloydiibacteriota</taxon>
    </lineage>
</organism>
<comment type="similarity">
    <text evidence="1">Belongs to the ABC transporter superfamily.</text>
</comment>
<dbReference type="CDD" id="cd03255">
    <property type="entry name" value="ABC_MJ0796_LolCDE_FtsE"/>
    <property type="match status" value="1"/>
</dbReference>
<dbReference type="PROSITE" id="PS00211">
    <property type="entry name" value="ABC_TRANSPORTER_1"/>
    <property type="match status" value="1"/>
</dbReference>
<dbReference type="PROSITE" id="PS50893">
    <property type="entry name" value="ABC_TRANSPORTER_2"/>
    <property type="match status" value="1"/>
</dbReference>